<accession>A0A323UKI3</accession>
<dbReference type="InterPro" id="IPR018720">
    <property type="entry name" value="DUF2249"/>
</dbReference>
<evidence type="ECO:0000313" key="2">
    <source>
        <dbReference type="EMBL" id="PZA13024.1"/>
    </source>
</evidence>
<feature type="domain" description="DUF2249" evidence="1">
    <location>
        <begin position="22"/>
        <end position="72"/>
    </location>
</feature>
<evidence type="ECO:0000313" key="3">
    <source>
        <dbReference type="Proteomes" id="UP000248134"/>
    </source>
</evidence>
<name>A0A323UKI3_RHOPL</name>
<proteinExistence type="predicted"/>
<dbReference type="InterPro" id="IPR036868">
    <property type="entry name" value="TusA-like_sf"/>
</dbReference>
<reference evidence="2 3" key="1">
    <citation type="submission" date="2018-06" db="EMBL/GenBank/DDBJ databases">
        <title>Draft Whole-Genome Sequence of the purple photosynthetic bacterium Rhodospeudomonas palustris XCP.</title>
        <authorList>
            <person name="Rayyan A."/>
            <person name="Meyer T.E."/>
            <person name="Kyndt J.A."/>
        </authorList>
    </citation>
    <scope>NUCLEOTIDE SEQUENCE [LARGE SCALE GENOMIC DNA]</scope>
    <source>
        <strain evidence="2 3">XCP</strain>
    </source>
</reference>
<comment type="caution">
    <text evidence="2">The sequence shown here is derived from an EMBL/GenBank/DDBJ whole genome shotgun (WGS) entry which is preliminary data.</text>
</comment>
<organism evidence="2 3">
    <name type="scientific">Rhodopseudomonas palustris</name>
    <dbReference type="NCBI Taxonomy" id="1076"/>
    <lineage>
        <taxon>Bacteria</taxon>
        <taxon>Pseudomonadati</taxon>
        <taxon>Pseudomonadota</taxon>
        <taxon>Alphaproteobacteria</taxon>
        <taxon>Hyphomicrobiales</taxon>
        <taxon>Nitrobacteraceae</taxon>
        <taxon>Rhodopseudomonas</taxon>
    </lineage>
</organism>
<dbReference type="RefSeq" id="WP_110785105.1">
    <property type="nucleotide sequence ID" value="NZ_QKQS01000008.1"/>
</dbReference>
<dbReference type="OrthoDB" id="30295at2"/>
<dbReference type="AlphaFoldDB" id="A0A323UKI3"/>
<dbReference type="SUPFAM" id="SSF64307">
    <property type="entry name" value="SirA-like"/>
    <property type="match status" value="1"/>
</dbReference>
<dbReference type="EMBL" id="QKQS01000008">
    <property type="protein sequence ID" value="PZA13024.1"/>
    <property type="molecule type" value="Genomic_DNA"/>
</dbReference>
<gene>
    <name evidence="2" type="ORF">DNX69_06035</name>
</gene>
<protein>
    <recommendedName>
        <fullName evidence="1">DUF2249 domain-containing protein</fullName>
    </recommendedName>
</protein>
<dbReference type="Proteomes" id="UP000248134">
    <property type="component" value="Unassembled WGS sequence"/>
</dbReference>
<sequence length="96" mass="10656">MSRSNDQADRGRRWYVGDRLHLDVRGLPCPEPLVAVLRLIDGGDACGGLTALVSQEPLLLYPELDARGWSYRLVTPVGDMLLRDGEVVLEIQRGRA</sequence>
<evidence type="ECO:0000259" key="1">
    <source>
        <dbReference type="Pfam" id="PF10006"/>
    </source>
</evidence>
<dbReference type="Pfam" id="PF10006">
    <property type="entry name" value="DUF2249"/>
    <property type="match status" value="1"/>
</dbReference>